<dbReference type="AlphaFoldDB" id="A0A1R3FZ43"/>
<comment type="caution">
    <text evidence="1">The sequence shown here is derived from an EMBL/GenBank/DDBJ whole genome shotgun (WGS) entry which is preliminary data.</text>
</comment>
<evidence type="ECO:0000313" key="2">
    <source>
        <dbReference type="Proteomes" id="UP000187203"/>
    </source>
</evidence>
<protein>
    <submittedName>
        <fullName evidence="1">Uncharacterized protein</fullName>
    </submittedName>
</protein>
<name>A0A1R3FZ43_9ROSI</name>
<sequence length="39" mass="4390">MGRACEVAELALVSWHRNSVAQDELTTMINAVECLLRMQ</sequence>
<keyword evidence="2" id="KW-1185">Reference proteome</keyword>
<gene>
    <name evidence="1" type="ORF">COLO4_37820</name>
</gene>
<proteinExistence type="predicted"/>
<accession>A0A1R3FZ43</accession>
<dbReference type="EMBL" id="AWUE01024323">
    <property type="protein sequence ID" value="OMO51089.1"/>
    <property type="molecule type" value="Genomic_DNA"/>
</dbReference>
<organism evidence="1 2">
    <name type="scientific">Corchorus olitorius</name>
    <dbReference type="NCBI Taxonomy" id="93759"/>
    <lineage>
        <taxon>Eukaryota</taxon>
        <taxon>Viridiplantae</taxon>
        <taxon>Streptophyta</taxon>
        <taxon>Embryophyta</taxon>
        <taxon>Tracheophyta</taxon>
        <taxon>Spermatophyta</taxon>
        <taxon>Magnoliopsida</taxon>
        <taxon>eudicotyledons</taxon>
        <taxon>Gunneridae</taxon>
        <taxon>Pentapetalae</taxon>
        <taxon>rosids</taxon>
        <taxon>malvids</taxon>
        <taxon>Malvales</taxon>
        <taxon>Malvaceae</taxon>
        <taxon>Grewioideae</taxon>
        <taxon>Apeibeae</taxon>
        <taxon>Corchorus</taxon>
    </lineage>
</organism>
<dbReference type="Proteomes" id="UP000187203">
    <property type="component" value="Unassembled WGS sequence"/>
</dbReference>
<evidence type="ECO:0000313" key="1">
    <source>
        <dbReference type="EMBL" id="OMO51089.1"/>
    </source>
</evidence>
<reference evidence="2" key="1">
    <citation type="submission" date="2013-09" db="EMBL/GenBank/DDBJ databases">
        <title>Corchorus olitorius genome sequencing.</title>
        <authorList>
            <person name="Alam M."/>
            <person name="Haque M.S."/>
            <person name="Islam M.S."/>
            <person name="Emdad E.M."/>
            <person name="Islam M.M."/>
            <person name="Ahmed B."/>
            <person name="Halim A."/>
            <person name="Hossen Q.M.M."/>
            <person name="Hossain M.Z."/>
            <person name="Ahmed R."/>
            <person name="Khan M.M."/>
            <person name="Islam R."/>
            <person name="Rashid M.M."/>
            <person name="Khan S.A."/>
            <person name="Rahman M.S."/>
            <person name="Alam M."/>
            <person name="Yahiya A.S."/>
            <person name="Khan M.S."/>
            <person name="Azam M.S."/>
            <person name="Haque T."/>
            <person name="Lashkar M.Z.H."/>
            <person name="Akhand A.I."/>
            <person name="Morshed G."/>
            <person name="Roy S."/>
            <person name="Uddin K.S."/>
            <person name="Rabeya T."/>
            <person name="Hossain A.S."/>
            <person name="Chowdhury A."/>
            <person name="Snigdha A.R."/>
            <person name="Mortoza M.S."/>
            <person name="Matin S.A."/>
            <person name="Hoque S.M.E."/>
            <person name="Islam M.K."/>
            <person name="Roy D.K."/>
            <person name="Haider R."/>
            <person name="Moosa M.M."/>
            <person name="Elias S.M."/>
            <person name="Hasan A.M."/>
            <person name="Jahan S."/>
            <person name="Shafiuddin M."/>
            <person name="Mahmood N."/>
            <person name="Shommy N.S."/>
        </authorList>
    </citation>
    <scope>NUCLEOTIDE SEQUENCE [LARGE SCALE GENOMIC DNA]</scope>
    <source>
        <strain evidence="2">cv. O-4</strain>
    </source>
</reference>